<dbReference type="InterPro" id="IPR029058">
    <property type="entry name" value="AB_hydrolase_fold"/>
</dbReference>
<feature type="domain" description="AB hydrolase-1" evidence="2">
    <location>
        <begin position="64"/>
        <end position="305"/>
    </location>
</feature>
<feature type="signal peptide" evidence="1">
    <location>
        <begin position="1"/>
        <end position="21"/>
    </location>
</feature>
<dbReference type="Proteomes" id="UP000295277">
    <property type="component" value="Unassembled WGS sequence"/>
</dbReference>
<evidence type="ECO:0000259" key="2">
    <source>
        <dbReference type="Pfam" id="PF12697"/>
    </source>
</evidence>
<keyword evidence="1" id="KW-0732">Signal</keyword>
<gene>
    <name evidence="3" type="ORF">EV216_13030</name>
</gene>
<organism evidence="3 4">
    <name type="scientific">Rhodovulum steppense</name>
    <dbReference type="NCBI Taxonomy" id="540251"/>
    <lineage>
        <taxon>Bacteria</taxon>
        <taxon>Pseudomonadati</taxon>
        <taxon>Pseudomonadota</taxon>
        <taxon>Alphaproteobacteria</taxon>
        <taxon>Rhodobacterales</taxon>
        <taxon>Paracoccaceae</taxon>
        <taxon>Rhodovulum</taxon>
    </lineage>
</organism>
<protein>
    <submittedName>
        <fullName evidence="3">Pimeloyl-ACP methyl ester carboxylesterase</fullName>
    </submittedName>
</protein>
<dbReference type="PRINTS" id="PR00111">
    <property type="entry name" value="ABHYDROLASE"/>
</dbReference>
<dbReference type="PROSITE" id="PS51257">
    <property type="entry name" value="PROKAR_LIPOPROTEIN"/>
    <property type="match status" value="1"/>
</dbReference>
<accession>A0A4R1YKJ8</accession>
<dbReference type="Gene3D" id="3.40.50.1820">
    <property type="entry name" value="alpha/beta hydrolase"/>
    <property type="match status" value="1"/>
</dbReference>
<proteinExistence type="predicted"/>
<dbReference type="PANTHER" id="PTHR43689:SF8">
    <property type="entry name" value="ALPHA_BETA-HYDROLASES SUPERFAMILY PROTEIN"/>
    <property type="match status" value="1"/>
</dbReference>
<sequence>MMPTRRAFTGLMAASVLSACASPAAQDRPEAPDRAAQLYPPIGQLMRVRGRIVHAYVEGRGPAVILIHGASANLRDFTFSLSGRLARRYRVVAFDRPGLGHSQTLNNRGETPAEQAAQLDAAAGMLGIRRAVIVGHSYGAAVAMAWALNHPDRAAGVVTLAGVTMPWPGELPRFYTVASSGLGSAVVSALATRARAERAVARFFAPQRPPAGYLDQVGIELALRTETLRTSARQVDILKPQLQAMNERYPGLRVPVEILHGTADNAVSIDFHSRALAPRLRTGRLTELPGIGHMPHHAAPAATLAAIDRAAARAGLRPRA</sequence>
<evidence type="ECO:0000313" key="3">
    <source>
        <dbReference type="EMBL" id="TCM77349.1"/>
    </source>
</evidence>
<dbReference type="AlphaFoldDB" id="A0A4R1YKJ8"/>
<name>A0A4R1YKJ8_9RHOB</name>
<feature type="chain" id="PRO_5020465242" evidence="1">
    <location>
        <begin position="22"/>
        <end position="320"/>
    </location>
</feature>
<reference evidence="3 4" key="1">
    <citation type="submission" date="2019-03" db="EMBL/GenBank/DDBJ databases">
        <title>Genomic Encyclopedia of Type Strains, Phase IV (KMG-IV): sequencing the most valuable type-strain genomes for metagenomic binning, comparative biology and taxonomic classification.</title>
        <authorList>
            <person name="Goeker M."/>
        </authorList>
    </citation>
    <scope>NUCLEOTIDE SEQUENCE [LARGE SCALE GENOMIC DNA]</scope>
    <source>
        <strain evidence="3 4">DSM 21153</strain>
    </source>
</reference>
<dbReference type="PANTHER" id="PTHR43689">
    <property type="entry name" value="HYDROLASE"/>
    <property type="match status" value="1"/>
</dbReference>
<dbReference type="Pfam" id="PF12697">
    <property type="entry name" value="Abhydrolase_6"/>
    <property type="match status" value="1"/>
</dbReference>
<evidence type="ECO:0000313" key="4">
    <source>
        <dbReference type="Proteomes" id="UP000295277"/>
    </source>
</evidence>
<dbReference type="SUPFAM" id="SSF53474">
    <property type="entry name" value="alpha/beta-Hydrolases"/>
    <property type="match status" value="1"/>
</dbReference>
<dbReference type="EMBL" id="SLVM01000030">
    <property type="protein sequence ID" value="TCM77349.1"/>
    <property type="molecule type" value="Genomic_DNA"/>
</dbReference>
<dbReference type="InterPro" id="IPR000073">
    <property type="entry name" value="AB_hydrolase_1"/>
</dbReference>
<comment type="caution">
    <text evidence="3">The sequence shown here is derived from an EMBL/GenBank/DDBJ whole genome shotgun (WGS) entry which is preliminary data.</text>
</comment>
<evidence type="ECO:0000256" key="1">
    <source>
        <dbReference type="SAM" id="SignalP"/>
    </source>
</evidence>
<keyword evidence="4" id="KW-1185">Reference proteome</keyword>